<gene>
    <name evidence="1" type="ORF">ELQ92_09180</name>
</gene>
<organism evidence="1 2">
    <name type="scientific">Labedella populi</name>
    <dbReference type="NCBI Taxonomy" id="2498850"/>
    <lineage>
        <taxon>Bacteria</taxon>
        <taxon>Bacillati</taxon>
        <taxon>Actinomycetota</taxon>
        <taxon>Actinomycetes</taxon>
        <taxon>Micrococcales</taxon>
        <taxon>Microbacteriaceae</taxon>
        <taxon>Labedella</taxon>
    </lineage>
</organism>
<keyword evidence="2" id="KW-1185">Reference proteome</keyword>
<protein>
    <submittedName>
        <fullName evidence="1">Acyl-CoA thioesterase</fullName>
    </submittedName>
</protein>
<accession>A0A3S4A628</accession>
<dbReference type="Gene3D" id="3.10.129.10">
    <property type="entry name" value="Hotdog Thioesterase"/>
    <property type="match status" value="1"/>
</dbReference>
<proteinExistence type="predicted"/>
<dbReference type="Proteomes" id="UP000288603">
    <property type="component" value="Unassembled WGS sequence"/>
</dbReference>
<dbReference type="PANTHER" id="PTHR31793:SF24">
    <property type="entry name" value="LONG-CHAIN ACYL-COA THIOESTERASE FADM"/>
    <property type="match status" value="1"/>
</dbReference>
<comment type="caution">
    <text evidence="1">The sequence shown here is derived from an EMBL/GenBank/DDBJ whole genome shotgun (WGS) entry which is preliminary data.</text>
</comment>
<dbReference type="CDD" id="cd00586">
    <property type="entry name" value="4HBT"/>
    <property type="match status" value="1"/>
</dbReference>
<dbReference type="SUPFAM" id="SSF54637">
    <property type="entry name" value="Thioesterase/thiol ester dehydrase-isomerase"/>
    <property type="match status" value="1"/>
</dbReference>
<name>A0A3S4A628_9MICO</name>
<dbReference type="OrthoDB" id="9799036at2"/>
<evidence type="ECO:0000313" key="1">
    <source>
        <dbReference type="EMBL" id="RWZ61190.1"/>
    </source>
</evidence>
<sequence length="159" mass="17732">MMRVHVPVHLRWGDLDAYNHVNNVEVLRLLEEARVRAFWRSSDDSGGVDQGMALIEAEAGSDTITLIARNEIVYLAPIAYRRSPLDVQMWISHLGGASLDVSYDVRGTGDTADHLYAQAVSTIVLVDAASGRPRRITDEERSAWSAYLGEPLQLSRRRS</sequence>
<dbReference type="InterPro" id="IPR050563">
    <property type="entry name" value="4-hydroxybenzoyl-CoA_TE"/>
</dbReference>
<dbReference type="Pfam" id="PF13279">
    <property type="entry name" value="4HBT_2"/>
    <property type="match status" value="1"/>
</dbReference>
<dbReference type="PANTHER" id="PTHR31793">
    <property type="entry name" value="4-HYDROXYBENZOYL-COA THIOESTERASE FAMILY MEMBER"/>
    <property type="match status" value="1"/>
</dbReference>
<dbReference type="InterPro" id="IPR029069">
    <property type="entry name" value="HotDog_dom_sf"/>
</dbReference>
<dbReference type="GO" id="GO:0047617">
    <property type="term" value="F:fatty acyl-CoA hydrolase activity"/>
    <property type="evidence" value="ECO:0007669"/>
    <property type="project" value="TreeGrafter"/>
</dbReference>
<evidence type="ECO:0000313" key="2">
    <source>
        <dbReference type="Proteomes" id="UP000288603"/>
    </source>
</evidence>
<dbReference type="AlphaFoldDB" id="A0A3S4A628"/>
<reference evidence="1 2" key="1">
    <citation type="submission" date="2018-12" db="EMBL/GenBank/DDBJ databases">
        <authorList>
            <person name="Li F."/>
        </authorList>
    </citation>
    <scope>NUCLEOTIDE SEQUENCE [LARGE SCALE GENOMIC DNA]</scope>
    <source>
        <strain evidence="1 2">8H24J-4-2</strain>
    </source>
</reference>
<dbReference type="EMBL" id="RZNC01000003">
    <property type="protein sequence ID" value="RWZ61190.1"/>
    <property type="molecule type" value="Genomic_DNA"/>
</dbReference>